<dbReference type="EMBL" id="BSSQ01000013">
    <property type="protein sequence ID" value="GLX68700.1"/>
    <property type="molecule type" value="Genomic_DNA"/>
</dbReference>
<comment type="caution">
    <text evidence="1">The sequence shown here is derived from an EMBL/GenBank/DDBJ whole genome shotgun (WGS) entry which is preliminary data.</text>
</comment>
<name>A0ABQ6GDX6_9BACL</name>
<dbReference type="Proteomes" id="UP001157114">
    <property type="component" value="Unassembled WGS sequence"/>
</dbReference>
<evidence type="ECO:0000313" key="1">
    <source>
        <dbReference type="EMBL" id="GLX68700.1"/>
    </source>
</evidence>
<proteinExistence type="predicted"/>
<evidence type="ECO:0000313" key="2">
    <source>
        <dbReference type="Proteomes" id="UP001157114"/>
    </source>
</evidence>
<dbReference type="RefSeq" id="WP_284239442.1">
    <property type="nucleotide sequence ID" value="NZ_BSSQ01000013.1"/>
</dbReference>
<organism evidence="1 2">
    <name type="scientific">Paenibacillus glycanilyticus</name>
    <dbReference type="NCBI Taxonomy" id="126569"/>
    <lineage>
        <taxon>Bacteria</taxon>
        <taxon>Bacillati</taxon>
        <taxon>Bacillota</taxon>
        <taxon>Bacilli</taxon>
        <taxon>Bacillales</taxon>
        <taxon>Paenibacillaceae</taxon>
        <taxon>Paenibacillus</taxon>
    </lineage>
</organism>
<gene>
    <name evidence="1" type="ORF">MU1_30450</name>
</gene>
<protein>
    <recommendedName>
        <fullName evidence="3">DUF1616 domain-containing protein</fullName>
    </recommendedName>
</protein>
<sequence length="121" mass="12849">MAVIVYTCLIIVIGAATAAGIWYQQTDPLFSDGLSAFQPSDGSPPEYVVGLVNHGVRKIDIVSVSINGSSQNGTVQLGVTYDSGHYVQVLAEPALEIAFMGLQDSVKKWKWIAVAQSSGSF</sequence>
<keyword evidence="2" id="KW-1185">Reference proteome</keyword>
<evidence type="ECO:0008006" key="3">
    <source>
        <dbReference type="Google" id="ProtNLM"/>
    </source>
</evidence>
<reference evidence="1 2" key="1">
    <citation type="submission" date="2023-03" db="EMBL/GenBank/DDBJ databases">
        <title>Draft genome sequence of the bacteria which degrade cell wall of Tricholomamatutake.</title>
        <authorList>
            <person name="Konishi Y."/>
            <person name="Fukuta Y."/>
            <person name="Shirasaka N."/>
        </authorList>
    </citation>
    <scope>NUCLEOTIDE SEQUENCE [LARGE SCALE GENOMIC DNA]</scope>
    <source>
        <strain evidence="2">mu1</strain>
    </source>
</reference>
<accession>A0ABQ6GDX6</accession>